<evidence type="ECO:0000313" key="3">
    <source>
        <dbReference type="Proteomes" id="UP000249056"/>
    </source>
</evidence>
<feature type="region of interest" description="Disordered" evidence="1">
    <location>
        <begin position="1"/>
        <end position="33"/>
    </location>
</feature>
<dbReference type="EMBL" id="QKRW01000014">
    <property type="protein sequence ID" value="RAL64491.1"/>
    <property type="molecule type" value="Genomic_DNA"/>
</dbReference>
<keyword evidence="3" id="KW-1185">Reference proteome</keyword>
<dbReference type="OrthoDB" id="26838at2759"/>
<name>A0A395IWH3_9HELO</name>
<organism evidence="2 3">
    <name type="scientific">Monilinia fructigena</name>
    <dbReference type="NCBI Taxonomy" id="38457"/>
    <lineage>
        <taxon>Eukaryota</taxon>
        <taxon>Fungi</taxon>
        <taxon>Dikarya</taxon>
        <taxon>Ascomycota</taxon>
        <taxon>Pezizomycotina</taxon>
        <taxon>Leotiomycetes</taxon>
        <taxon>Helotiales</taxon>
        <taxon>Sclerotiniaceae</taxon>
        <taxon>Monilinia</taxon>
    </lineage>
</organism>
<protein>
    <submittedName>
        <fullName evidence="2">Uncharacterized protein</fullName>
    </submittedName>
</protein>
<dbReference type="AlphaFoldDB" id="A0A395IWH3"/>
<gene>
    <name evidence="2" type="ORF">DID88_001966</name>
</gene>
<comment type="caution">
    <text evidence="2">The sequence shown here is derived from an EMBL/GenBank/DDBJ whole genome shotgun (WGS) entry which is preliminary data.</text>
</comment>
<evidence type="ECO:0000256" key="1">
    <source>
        <dbReference type="SAM" id="MobiDB-lite"/>
    </source>
</evidence>
<feature type="compositionally biased region" description="Polar residues" evidence="1">
    <location>
        <begin position="18"/>
        <end position="33"/>
    </location>
</feature>
<proteinExistence type="predicted"/>
<sequence length="90" mass="9448">MLKVFISKYKAGDKNDPRISSPTANTTPGPSSIPSRIMKSIEALAIGIEETVVGTDPAINLTDTPAGIIKLIDSLARSGLPNSPLPYISI</sequence>
<accession>A0A395IWH3</accession>
<reference evidence="2 3" key="1">
    <citation type="submission" date="2018-06" db="EMBL/GenBank/DDBJ databases">
        <title>Genome Sequence of the Brown Rot Fungal Pathogen Monilinia fructigena.</title>
        <authorList>
            <person name="Landi L."/>
            <person name="De Miccolis Angelini R.M."/>
            <person name="Pollastro S."/>
            <person name="Abate D."/>
            <person name="Faretra F."/>
            <person name="Romanazzi G."/>
        </authorList>
    </citation>
    <scope>NUCLEOTIDE SEQUENCE [LARGE SCALE GENOMIC DNA]</scope>
    <source>
        <strain evidence="2 3">Mfrg269</strain>
    </source>
</reference>
<evidence type="ECO:0000313" key="2">
    <source>
        <dbReference type="EMBL" id="RAL64491.1"/>
    </source>
</evidence>
<dbReference type="Proteomes" id="UP000249056">
    <property type="component" value="Unassembled WGS sequence"/>
</dbReference>